<dbReference type="InterPro" id="IPR036179">
    <property type="entry name" value="Ig-like_dom_sf"/>
</dbReference>
<feature type="domain" description="Fibronectin type-III" evidence="18">
    <location>
        <begin position="2655"/>
        <end position="2748"/>
    </location>
</feature>
<feature type="domain" description="Fibronectin type-III" evidence="18">
    <location>
        <begin position="3941"/>
        <end position="4035"/>
    </location>
</feature>
<feature type="region of interest" description="Disordered" evidence="15">
    <location>
        <begin position="6761"/>
        <end position="6804"/>
    </location>
</feature>
<dbReference type="FunFam" id="2.60.40.10:FF:001399">
    <property type="entry name" value="Titin a"/>
    <property type="match status" value="1"/>
</dbReference>
<dbReference type="CDD" id="cd00063">
    <property type="entry name" value="FN3"/>
    <property type="match status" value="38"/>
</dbReference>
<feature type="domain" description="Fibronectin type-III" evidence="18">
    <location>
        <begin position="4041"/>
        <end position="4136"/>
    </location>
</feature>
<dbReference type="CDD" id="cd14104">
    <property type="entry name" value="STKc_Titin"/>
    <property type="match status" value="1"/>
</dbReference>
<name>A0AA40HSZ2_CNENI</name>
<dbReference type="SMART" id="SM00408">
    <property type="entry name" value="IGc2"/>
    <property type="match status" value="24"/>
</dbReference>
<dbReference type="FunFam" id="2.60.40.10:FF:001663">
    <property type="entry name" value="titin isoform X1"/>
    <property type="match status" value="1"/>
</dbReference>
<dbReference type="Pfam" id="PF00069">
    <property type="entry name" value="Pkinase"/>
    <property type="match status" value="1"/>
</dbReference>
<feature type="domain" description="Fibronectin type-III" evidence="18">
    <location>
        <begin position="4142"/>
        <end position="4238"/>
    </location>
</feature>
<feature type="domain" description="Ig-like" evidence="17">
    <location>
        <begin position="1010"/>
        <end position="1101"/>
    </location>
</feature>
<keyword evidence="8" id="KW-0418">Kinase</keyword>
<dbReference type="FunFam" id="2.60.40.10:FF:000012">
    <property type="entry name" value="titin isoform X1"/>
    <property type="match status" value="8"/>
</dbReference>
<feature type="compositionally biased region" description="Basic and acidic residues" evidence="15">
    <location>
        <begin position="7020"/>
        <end position="7031"/>
    </location>
</feature>
<dbReference type="PROSITE" id="PS00109">
    <property type="entry name" value="PROTEIN_KINASE_TYR"/>
    <property type="match status" value="1"/>
</dbReference>
<evidence type="ECO:0000256" key="8">
    <source>
        <dbReference type="ARBA" id="ARBA00022777"/>
    </source>
</evidence>
<feature type="region of interest" description="Disordered" evidence="15">
    <location>
        <begin position="6610"/>
        <end position="6636"/>
    </location>
</feature>
<keyword evidence="11" id="KW-0539">Nucleus</keyword>
<comment type="subcellular location">
    <subcellularLocation>
        <location evidence="2">Cytoplasm</location>
    </subcellularLocation>
    <subcellularLocation>
        <location evidence="1">Nucleus</location>
    </subcellularLocation>
</comment>
<feature type="domain" description="Ig-like" evidence="17">
    <location>
        <begin position="6808"/>
        <end position="6893"/>
    </location>
</feature>
<dbReference type="EMBL" id="JAULJE010000012">
    <property type="protein sequence ID" value="KAK1336851.1"/>
    <property type="molecule type" value="Genomic_DNA"/>
</dbReference>
<sequence length="7663" mass="853852">MLSFLGPPQEDGGASIDHYIVEKRETSRLAWTICEGELKTTSCKITKLLKGNEYIFRVTGVNKYGVGEPLESVAVKALDPFTVPSPPTSLEITSVTKEFMTLCWSRPESDGGSEISGYIIERREKNGLRWVRVNKKPVYDLRVKSTGLREGCEYEYRVFAENAAGLSLPSETSPLIRAEDPVFLPSPPSKPKVVDSGKTNITISWVKPLFDGGAPITGYTVEYKTSDETDWTIAIQSLRGTEYTINGLTTGAEYIFRVRSVNKMGASDPSDSSDPQIAKEREEEPVFDLDSEMKKTLIVKAGSSFTMTVPFRGRPIPNVSWSKPDTDLRIRAYIDSTDSRTSLTIENANRNDSGKYTLTIQNHLNAASLTLVVKVLDSPGPPANISVHDVTKESAVVSWDVPENDGGAPVKNYHIEKREASKKAWVSVTNNCNRLSYKVTNLQEGAIYYFRVFGENEFGVGAPAETQEGVKITEKPSPPEKLGVTSVSKDSVSLAWLKPEHDGGSRIVHYLVEALEKGQKNWVKCAVVKATRHVVSSLRENSEYFFRVFAENQAGLSDPRELLLPVLVKEQLEPPEIDMKNFPSQTVYVRAGSNLKVDIPISGKPLPKVTLSRDGAPLKATMRFNTEVTAENLTINLKESVAADAGRYEITAANSSGTTKAFINIIVLDRPGPPTGPIVISDITEESVTLKWEPPKYDGGSNVTNYIVLKRETSTAVWTEVSATVARTMIKVMKLTKGEEYQFRIKAENRFGISDHIDSACVVVKLPYTTPGPPSTPWVNHVTRESITVGWHEPVSNGGNAVIGYHLEMKDRNSILWQKVNKMVIRTTHFKVTTISAGLIYEFRVYAENAAGIGKPSHPSEPVLAIDACGMYLSRKMLLITKNANLVSTKPNNVGIVLATDLLSLVTTEPPRNVRITDISKNSVNLSWQPPAFDGGSKVTGYIVERRDLPDGRWTKASFTNVIETQFTVSGLTQNSQYEFRVFARNAVGSISNPSEVVGPVTCIDTYGGPVIDLPLEYTEVVKYRAGTSVKLRAGISGKPEPTIEWYKDDKELQTNALVCVENTTDLASILIKDASRLNSGSYELKLRNAMGSASATIRVQILDKPGPPGGPIEFKTVTAEKMTLLWRPPADDGGAKITHYIVEKRETSRVVWSMVSENLEECIITTTKIIKGNEYIFRVRAVNKYGIGDPLESDPVVAKNAFVTPGPPSIPEVTKITKNSMTVVWNRPVADGGNEISGYFLEKRDKKSLGWFKVLKETIRDTRQKVTGLIENSDYQYRVCAVNAAGQGPFSEPSDFYKAADPVDPPGPPAKIRISDTTKSSITLAWSKPVYDGGSAVTGYVVEMRQGEEEEWTIVSTKEEIRTTEYVVSNLKPGVNYYFQVSAVNCAGQGEPIVMTEPAQAKDILEEPEINLDVAFRTSIIAKAGEDVQVFIPFKGRPPPTVTWRKDEKNLGSDVRYSIQNTDSSSLLIIPQVTRNDTGKYILTIENGVGEPKSSTVSVKVLDTPAACQKLQIKHVSQGTVTLFWDPPLIDGGSPIINYVIQKRDATKRTWSAVANKCSNLSEKTPFFFRVLAENEIGIGEPCETTEPVKAAEVPAPIRDLSVKDSTKTSVTLSWTKPDYDGGSVITDYVVERKSSTEQTWSHAGISKTCEIEVGQLKEQSVLEFRVSARNEKGLSDSVTIGPITVKELVITPEVDLSDIPGAQVTVRIGHNVHLELPYKGKPKPSISWLKDGLPLKESENVRFDKTENKITFNIKNAKKENGGKYTVILDNAVCRNSFPITVITLGPPSKPKGPIKFDEIKADSVIMSWDVPEDDGGGEITCYSIEKREASQTNWKMVCSSVARTTFKVPNLVKDSEYQFRVRAENRYGVSQPLVSTIIIAKHQFRIPGPPGKPVIYNVTSDGMSLTWDAPVYNGGSEVTGFHVEKKERNSILWQRVNTSPISGREYRATGLIEGLDYQFRVFAENSAGLNPPGTPDYIDVTRETITLKWNPPLRDGGSKIVAYSIERRQGSDRWVRCNFTDVCECQYTVTGLSPGDRYEFRIIARNAVGTISPPSQSSGFIMTRDENVPPTVEFGPEYFDGLVIKAGESLRIKALVQGRPVPRVTWFKDEVEIEKRMNMEITDVLGSTSLFVRDATRDHRGVYKVEAKNVSGTAKAEITVKVQDTPGKVVGPIRFTNITGEKMTLWWDAPLNDGCAPVTHYIVEKRETSRLAWALIEDKCEAHSYTAIKLINGNEYQFRVSAVNKFGVGRPLDSDPVVAQIQYSNNVTGNSITVTWARPESDGGNEIQQYILERREKKSTRWVKVISKRPISETRFKVTGLVEGNEYEFRVMAENAAGIGPASDISRLIKCREPVSPPGAPTVVKVTDTSKTTVSLEWSKPVFDGGMEIIGYIIEMCKAGLEDWRKVNAEACVKTRYTVTDLEAGEEYKFRVSAINGAGKGDSCEVTGTIKAVDRLTAPELDIDANFKQTHVVRAGASIRLFIAYQGRPAPTAVWSKPDSNLSIRADIHITDSFTTLTVENCNRNDAGKYTLTVENSSGSKSVTFTVKVLDTPGPPGPITFKDVTRGSVTLMWDAPLLDGGARIHHYVVEKREASRRSWQIISEKCTRQILKVNDLAEGVPYYFRVSAENEYGIGEPYEMPEPIIATEQPAPPKRLDIVDTSKSSAVLAWLKPDHDGGSRITGYLLEMRQKGSEFWVEAGHTKLLTFTVERLVENTEYEFRVKAKNDAGYSEPREAFSSVIIKEPQIEPTADLTGITNQLITCKAGSTFTIDVPISGRPTPKVTWKLEEMRLKETERMSITTTKDRTTLSVKESMRGDSGRYFLTLENTAGVKTFTITVVVIGRPGPVTGPIEVSSVSAESCVLSWAEPKDDGGSEITNYIVEKRESGTTAWQLINSSVKRTQIKVTHLTKYMEYSFRVSSENRFGVSKPLESAPIIAEHPFVPPSAPTRPEVYHVSANAMSIRWEEPYHDGGSKIIGYWVEKKERNTILWTKENKVPCLECNYKVTNLVEGLEYQFRTYALNAAGVSKASEASRPVMAQNPVDAPGRPEVTDVTRSTVSLIWSAPIYDGGSKVVGYIIERKPVSEVGDGRWLKCNYTIVSDNFFTVTALSEGDTYEFRVLAKNAAGVISKGSESTGPVTCRDEYAPPKAELDARLQGDLVTIRAGSDLVLDAAVGGKPEPKIIWTKGDKELDLCEKVSLQYTGKRATAVIKFCDRTDSGKYTLTVKNAGGTKAVSVLVKVLDTPGPCGNLTVSRVTEEKCTLAWSLPQEDGGAAITHYIVERRETSRLNWVIVESECPTLSYVVTRLIKNNEYIFRVRAVNKYGPGVPAETQPIVARNSFTIPSQPGIPEEIGAGKEHIIIQWLKPESDGGNEISNYLVDKREKKSLRWTRVNKDYVVYDTRLKVTGLMEGCAYQFRVTAVNAAGNSEPSEASNFISCREPSYTPGPPSAPRVVDTTKHSISLAWTKPMYDGGTDIIGYVLEMQEKDTEQWYRVHTNATIRNTEFTVVDLKMGQKYSFRVAAVNVKGMSEYSESTAEIEPVERLEIPDLELADDLKKTVTVRAGASLRLMVSVSGRPPPVITWSKKGIDLANRAIIDTTDSYSLLIVDKVNRYDAGKYTIEAENQSGKKSATVLVKVYDTPGPCPSVTVKEVSRDSVTITWEIPTIDGGAPVNNYIIEKREAAMRAFKTVTTKCSKTLYRISGLIEGTMYYFRVLPENIYGIGEPCETSDAVLVSEVPLVPTKLEVVDVTKSTVSLAWEKPLYDGGSRLTGYVLEASKAGTDRWMKVVTLKPTVLEHTVISLNEGEQFLFRVRAQNEKGVSEPREIITPVTIQDLRVLPTIDLSTMPQKTIHVPAGRPVELVIPIAGRPPPAASWFFSGSKLKESERITVETHTKVAKLTIRETTIRDTGEYTLELKNVTGTTSETIKVIILDKPGPPTGPIKIDEIEDTSVTISWEAPELDGGAPLSGYVVEQRDAHRPGWLPVSESVTRTTFKFTRLTEGNEYVFRVAATNRFGIGSYLQSEIIECRSSISIPGPPETLEIFDVSRDGMTLTWYPPEDDGGSQVTGYIVERKEVRAERWVRVNKVPVTMTRYRSTGLIEGLEYEHRVTAINVRGTGKPGRPSKPIVAMDPIAPPGKPQNPRVTDTTRTSVSLAWSPPEDEGGSKVTGYLIEMQKVDQHEWTKCNTTPTKIREYTLTHLPQGAEYRFRILACNAGGPGEPAEVPGTVKITEMLEHPDVELDERYQEGLFTRWSHQTYHSNQRKPYPICKWTKDGQDISKRAMIATSETHTELVIKEAVRDDSGSYDLVLENKCGKKAVYIKVKVIGIPNTPEGPLEYDDIQARSVRVSWRPPADDGGADILGYILERREVPKAAWYTIDSRVRGTSLVVKGLKENVEYHFRVSAENQFGISKPLKSEEPVVPKTPLNPPEPPSNPPEVLDVTKSSVSLSWSRPKDDGGSRVTGYYIERKETSTDKWVRHNKTQITTTMYTVTGLVPDAEYQFRVIAQNDVGLSETSPASEPIICKDPFDKPSQPGELEILSISRDSVTLQWEKPECDGGKDILGYWVEYRQSGDSAWKKSNKDRIKDRQFTIGGLLEATEYEFRVFAENEAGLSRPRRTAMSVKTKLTSGEAPGVRKEMEDVTTKLGEAAQLSCQIIGRPLPDIKWYRFGKELIQSRKYKMSSDGRTHTLTVMTDEQEDEGVYTCIATNEVGEIETSSKLLLQATPQFHPGYPLKEKYYGAVGSTLRLHVMYIGRPVPAITWFHGQKLLQNSENTAIENTEHYTHLVMKNVQRKTHAGKYKVQLSNVLGTVDATLDVEIQDKPDKPTGPIVIEALLKNSVVISWKPPEDDGGSWITNYVVEKCEAKEGAEWQLVSSAISVTTCRIVNLTENAGYYFRVSAQNTFGISNPLEVPSVVIIKSPFEKPSAPGKPTISAVTKESCVVAWKPPASDGGAKIRNYYLEKREKKQNKWIAVTTEEIRETVFSVQNLIEGLEYEFRVKCENLGGESEWSEISEPVTPKSDVPIQAPHFKDELRNLNVRYQSNATLVCKVTGHPKPIVKWYRQGKEIIADGLKYRIQEFKGGYHQLVIASVTDDDATVYQVRATNQGGSVSGTASLEVEVPAKIHLPKTLEGMGAVHALRGEVISIKIPFSGKPDPVITWQKGQDLIDNNGHYQVIVTRSFTSLVFPNGVERKDAGFYVVCAKNRFGIDQKTVELDVADVPDPPRGVKVSDVSRDSVNLTWTEPATDGGSKIINYIIEKCATTAERWLRVGQARETRYTVINLFGKTSYQFRVIAENKFGLSKPSEPSEPTVTKEDKTRAMNYDEEVDETMEVSMTKASHSSTKELYEKYMIAEDLGRGQFGIVHRCVETASKKTYMAKFVKVKGTDQVLVKKEISILNIARHRNILYLHESFESMEELVMIFEFISGLDIFERINTSAFELTEREIVSYVRQVCEALEFLHSQSIGHFDIRPENIIYQTRRSSVIKIIEFGQARQLKPGDNFRLLFTAPEYYAPEVHQHDVVSTATDMWSLGTLVYVLLSGINPFLAETNQQMIENIRNAEYTFDEEAFKEISLEAMDFVDRLLVKERKSRMTASEALQHPWLKQKIDRVSTKVIRTLKHRRYYHTLIKKDLNMVVSAARISCGGAIRSQKGVSVAKVKVASIEIGPISGQIMHAVGEEGGYVKYVCKIENYDQSTQVTWYFGVRQLENSEKYEITYEDGVATMYIKDITKFDDGTYRCKVVNDYGEDSSYAELFVKGVREVYDYYFRRTMKKMKRRTDTMRLLERPPEFTLPLYNKTAYVGENVRFGVTITVHPEPRVTWYKSGQKIKPGDDDKKYTFESDKGLYQLTINSVTTDDDAEYTIVARNKYGEDSCKAKLTVTPHPPPADTTLRPMFKRLLANAECQEGQSVSFEIRVSGIPPPTLKWEKDGQPLSLGPTIEIIHEGLDYYALHIRDTLPEDTGYYRVTATNTAGSTSCQAHLQVERLRYVKQEFKSKEERERHVQKQIDKTIRMAEILSGTESVPLTQVAQEALREAAILYKPAVSTKTVKGEFRLETEEKKEERKLRMPYEVPEPRKHKRTVIEEDQRIKQFVPMSDMKWYKKIRDQYEMPGKIDRVVQKRQKRIRLSRWEQFYVTPLPRFTDQYKPRWRIPKLTQDDLETVRPARRRTPSPDYAFYYRPRRRSLGDISDEELLLPIDDYLAMKRTEEERLRLEEELELGFSASPPSRSPPRFELSSLRYSSPQAHVKVEETRKDFRYSTYHIPTKADTSTSYAELRERHAQASYRQPKQRQRIMAEKEDEELLRPVTTTHRLSEYKSELDHMSKEQKSRKKSKQQRKVTEITEIEEEYEITKRAQRESSSSVSRLLRRRRSLSPTYIELMRPVSELIRSHPQPAEEYEDDTERRSPTPERTRPRSPSPVSSERSLSRFERSARFDIFSRYESMKAALKTQKTSERKYEVLSQQPFTLDHAPRITLRMRSHRVPCGQNTRFILNVQSKPTAEVKWYHNGVELQESSKIHYTNTSGVLTLEILDCHIDDSGTYRAVCTNYKGEASDYATLDVTGGDYTTYASRRRDEDVPRSLFPDLTKTEAYAVSSFKKTSEMEASSSVREMKSQMTETRESLSSYEHHASAEMKRAAIEEKSLEEKSTHRKIKSTLEARILTKPRSITVSEGESARFSCDTDGEPVPTVTWLRGGQVISTSTRHQVTTTKYKSTFEISSVQASDEGNYSVVVENSEGRQEAQFTLTIQKARVTEKAVTSPPRSNPQSLRTGNFSPKSRITPEKKPTATEKVGQLPVSAPPKISQSLKAEAVKDIAKLTCAVESSVLCAKEVTWYKDGKKLKENGHFQFHYSADGTYELKIHNLTESDCGEYVCEISGKSIHEQVSSISETKKSAQKTAESTVQKTAEATEIKKSAQKTAESTETKVSAQKTAESTETKVSAQKTAESTETKVSAQKTAESTETKVSAQKTAESTETKVITLQKTAESTETKGSAQKTAESTEAKVSAQKTAEAIETKKTETKAPEPISSKPVIVTGLQDTTVSSDSIAKFSIKVTGEPQPTVIWTKDGKAITQGGKYKLSEDKGGFLLEILKTDTSDSGLYTCTVTNSAGSVSSSCKLTIKAVLQASLPPCVPLPLFRLRGCGTTQSVLFPHSERGSESELGGRERKGEKAVSFLAVKDTETQKVSTQKTSETTSQKAVVQEEISQKALISEEIKKSEVKSQEKLALMEEASKVTISEKVKKSEAASLEKSIVHEEVTKASQAMEEISTQVEIKAFSSQMSITDGQKVTLKANMAGATDVKWVLNGVELTNSEEYRYGVSGSDQTLTIKEASHKHQGILTCIGKTSQGIVKCQYDLSLSKELSDAPAFISQPRSQNVNEGQSVLFSCEISGEPSPEIEWFKNNLPVSVSSNINVSRSRNVYSLEIRNASVSDSGKYTIKAKNFRGQCSATASLTVLPLVEEPPREVVLKTSDDTSLQGSFSSQSVQMSASKQEASFSSFSSSSASSMTEMKFASMSAQSMSSMQESFVGMSSSSFMGQSSMTQLASSSSKMLKAGVRGIPPKIEALPSDISIDEGKVLTVACAFTGEPTPEITWSCGGREIQNEDQGRFHIENTEDLTTLIIMDVQKQDGGLYTLSLGNEFGCDSATVNINIRSI</sequence>
<evidence type="ECO:0000259" key="17">
    <source>
        <dbReference type="PROSITE" id="PS50835"/>
    </source>
</evidence>
<dbReference type="GO" id="GO:0031430">
    <property type="term" value="C:M band"/>
    <property type="evidence" value="ECO:0007669"/>
    <property type="project" value="TreeGrafter"/>
</dbReference>
<dbReference type="FunFam" id="2.60.40.10:FF:000983">
    <property type="entry name" value="titin isoform X1"/>
    <property type="match status" value="1"/>
</dbReference>
<dbReference type="Pfam" id="PF07679">
    <property type="entry name" value="I-set"/>
    <property type="match status" value="26"/>
</dbReference>
<feature type="domain" description="Ig-like" evidence="17">
    <location>
        <begin position="275"/>
        <end position="370"/>
    </location>
</feature>
<evidence type="ECO:0000259" key="16">
    <source>
        <dbReference type="PROSITE" id="PS50011"/>
    </source>
</evidence>
<feature type="region of interest" description="Disordered" evidence="15">
    <location>
        <begin position="6899"/>
        <end position="7033"/>
    </location>
</feature>
<feature type="domain" description="Fibronectin type-III" evidence="18">
    <location>
        <begin position="4932"/>
        <end position="5027"/>
    </location>
</feature>
<feature type="domain" description="Fibronectin type-III" evidence="18">
    <location>
        <begin position="2558"/>
        <end position="2653"/>
    </location>
</feature>
<protein>
    <recommendedName>
        <fullName evidence="14">Connectin</fullName>
    </recommendedName>
</protein>
<feature type="domain" description="Fibronectin type-III" evidence="18">
    <location>
        <begin position="1"/>
        <end position="80"/>
    </location>
</feature>
<feature type="domain" description="Fibronectin type-III" evidence="18">
    <location>
        <begin position="2850"/>
        <end position="2944"/>
    </location>
</feature>
<feature type="compositionally biased region" description="Polar residues" evidence="15">
    <location>
        <begin position="6903"/>
        <end position="6914"/>
    </location>
</feature>
<dbReference type="InterPro" id="IPR013783">
    <property type="entry name" value="Ig-like_fold"/>
</dbReference>
<feature type="compositionally biased region" description="Basic and acidic residues" evidence="15">
    <location>
        <begin position="6617"/>
        <end position="6636"/>
    </location>
</feature>
<feature type="domain" description="Fibronectin type-III" evidence="18">
    <location>
        <begin position="4436"/>
        <end position="4532"/>
    </location>
</feature>
<dbReference type="FunFam" id="3.30.200.20:FF:000286">
    <property type="entry name" value="Titin a"/>
    <property type="match status" value="1"/>
</dbReference>
<evidence type="ECO:0000256" key="2">
    <source>
        <dbReference type="ARBA" id="ARBA00004496"/>
    </source>
</evidence>
<dbReference type="GO" id="GO:0005524">
    <property type="term" value="F:ATP binding"/>
    <property type="evidence" value="ECO:0007669"/>
    <property type="project" value="InterPro"/>
</dbReference>
<feature type="region of interest" description="Disordered" evidence="15">
    <location>
        <begin position="6391"/>
        <end position="6434"/>
    </location>
</feature>
<feature type="domain" description="Fibronectin type-III" evidence="18">
    <location>
        <begin position="381"/>
        <end position="476"/>
    </location>
</feature>
<dbReference type="PANTHER" id="PTHR14340">
    <property type="entry name" value="MICROFIBRIL-ASSOCIATED GLYCOPROTEIN 3"/>
    <property type="match status" value="1"/>
</dbReference>
<dbReference type="FunFam" id="2.60.40.10:FF:001476">
    <property type="entry name" value="titin isoform X1"/>
    <property type="match status" value="1"/>
</dbReference>
<dbReference type="InterPro" id="IPR008266">
    <property type="entry name" value="Tyr_kinase_AS"/>
</dbReference>
<dbReference type="SUPFAM" id="SSF56112">
    <property type="entry name" value="Protein kinase-like (PK-like)"/>
    <property type="match status" value="1"/>
</dbReference>
<dbReference type="InterPro" id="IPR003599">
    <property type="entry name" value="Ig_sub"/>
</dbReference>
<dbReference type="FunFam" id="2.60.40.10:FF:001003">
    <property type="entry name" value="titin isoform X1"/>
    <property type="match status" value="1"/>
</dbReference>
<dbReference type="GO" id="GO:0045214">
    <property type="term" value="P:sarcomere organization"/>
    <property type="evidence" value="ECO:0007669"/>
    <property type="project" value="UniProtKB-ARBA"/>
</dbReference>
<dbReference type="Proteomes" id="UP001177744">
    <property type="component" value="Unassembled WGS sequence"/>
</dbReference>
<feature type="domain" description="Ig-like" evidence="17">
    <location>
        <begin position="5900"/>
        <end position="5989"/>
    </location>
</feature>
<dbReference type="GO" id="GO:0015629">
    <property type="term" value="C:actin cytoskeleton"/>
    <property type="evidence" value="ECO:0007669"/>
    <property type="project" value="UniProtKB-ARBA"/>
</dbReference>
<dbReference type="InterPro" id="IPR003961">
    <property type="entry name" value="FN3_dom"/>
</dbReference>
<dbReference type="FunFam" id="2.60.40.10:FF:000011">
    <property type="entry name" value="Titin b"/>
    <property type="match status" value="4"/>
</dbReference>
<feature type="domain" description="Ig-like" evidence="17">
    <location>
        <begin position="6666"/>
        <end position="6754"/>
    </location>
</feature>
<feature type="domain" description="Fibronectin type-III" evidence="18">
    <location>
        <begin position="187"/>
        <end position="281"/>
    </location>
</feature>
<keyword evidence="6" id="KW-0808">Transferase</keyword>
<dbReference type="InterPro" id="IPR000719">
    <property type="entry name" value="Prot_kinase_dom"/>
</dbReference>
<feature type="domain" description="Fibronectin type-III" evidence="18">
    <location>
        <begin position="910"/>
        <end position="1006"/>
    </location>
</feature>
<dbReference type="FunFam" id="2.60.40.10:FF:001327">
    <property type="entry name" value="titin isoform X1"/>
    <property type="match status" value="1"/>
</dbReference>
<dbReference type="InterPro" id="IPR013098">
    <property type="entry name" value="Ig_I-set"/>
</dbReference>
<dbReference type="FunFam" id="2.60.40.10:FF:000135">
    <property type="entry name" value="Titin a"/>
    <property type="match status" value="1"/>
</dbReference>
<feature type="domain" description="Fibronectin type-III" evidence="18">
    <location>
        <begin position="478"/>
        <end position="571"/>
    </location>
</feature>
<dbReference type="FunFam" id="2.60.40.10:FF:001477">
    <property type="entry name" value="Titin b"/>
    <property type="match status" value="1"/>
</dbReference>
<feature type="domain" description="Fibronectin type-III" evidence="18">
    <location>
        <begin position="2260"/>
        <end position="2357"/>
    </location>
</feature>
<feature type="domain" description="Ig-like" evidence="17">
    <location>
        <begin position="5674"/>
        <end position="5762"/>
    </location>
</feature>
<dbReference type="PROSITE" id="PS50011">
    <property type="entry name" value="PROTEIN_KINASE_DOM"/>
    <property type="match status" value="1"/>
</dbReference>
<evidence type="ECO:0000313" key="19">
    <source>
        <dbReference type="EMBL" id="KAK1336851.1"/>
    </source>
</evidence>
<feature type="domain" description="Fibronectin type-III" evidence="18">
    <location>
        <begin position="1974"/>
        <end position="2069"/>
    </location>
</feature>
<dbReference type="InterPro" id="IPR036116">
    <property type="entry name" value="FN3_sf"/>
</dbReference>
<feature type="domain" description="Fibronectin type-III" evidence="18">
    <location>
        <begin position="2950"/>
        <end position="3045"/>
    </location>
</feature>
<feature type="domain" description="Fibronectin type-III" evidence="18">
    <location>
        <begin position="3346"/>
        <end position="3445"/>
    </location>
</feature>
<feature type="region of interest" description="Disordered" evidence="15">
    <location>
        <begin position="4418"/>
        <end position="4462"/>
    </location>
</feature>
<dbReference type="FunFam" id="2.60.40.10:FF:001115">
    <property type="entry name" value="Titin b"/>
    <property type="match status" value="1"/>
</dbReference>
<feature type="domain" description="Fibronectin type-III" evidence="18">
    <location>
        <begin position="1892"/>
        <end position="1971"/>
    </location>
</feature>
<feature type="domain" description="Fibronectin type-III" evidence="18">
    <location>
        <begin position="673"/>
        <end position="767"/>
    </location>
</feature>
<dbReference type="FunFam" id="2.60.40.10:FF:000034">
    <property type="entry name" value="Titin isoform A"/>
    <property type="match status" value="8"/>
</dbReference>
<feature type="domain" description="Ig-like" evidence="17">
    <location>
        <begin position="1694"/>
        <end position="1783"/>
    </location>
</feature>
<feature type="domain" description="Fibronectin type-III" evidence="18">
    <location>
        <begin position="3744"/>
        <end position="3839"/>
    </location>
</feature>
<feature type="domain" description="Protein kinase" evidence="16">
    <location>
        <begin position="5356"/>
        <end position="5610"/>
    </location>
</feature>
<dbReference type="FunFam" id="2.60.40.10:FF:001365">
    <property type="entry name" value="titin isoform X1"/>
    <property type="match status" value="1"/>
</dbReference>
<evidence type="ECO:0000256" key="1">
    <source>
        <dbReference type="ARBA" id="ARBA00004123"/>
    </source>
</evidence>
<feature type="compositionally biased region" description="Basic and acidic residues" evidence="15">
    <location>
        <begin position="6409"/>
        <end position="6420"/>
    </location>
</feature>
<dbReference type="Gene3D" id="2.60.40.10">
    <property type="entry name" value="Immunoglobulins"/>
    <property type="match status" value="64"/>
</dbReference>
<feature type="domain" description="Ig-like" evidence="17">
    <location>
        <begin position="3551"/>
        <end position="3640"/>
    </location>
</feature>
<dbReference type="SUPFAM" id="SSF48726">
    <property type="entry name" value="Immunoglobulin"/>
    <property type="match status" value="26"/>
</dbReference>
<dbReference type="CDD" id="cd05747">
    <property type="entry name" value="IgI_Titin_like"/>
    <property type="match status" value="1"/>
</dbReference>
<feature type="compositionally biased region" description="Pro residues" evidence="15">
    <location>
        <begin position="4430"/>
        <end position="4440"/>
    </location>
</feature>
<feature type="domain" description="Ig-like" evidence="17">
    <location>
        <begin position="6479"/>
        <end position="6569"/>
    </location>
</feature>
<feature type="compositionally biased region" description="Basic and acidic residues" evidence="15">
    <location>
        <begin position="6319"/>
        <end position="6334"/>
    </location>
</feature>
<dbReference type="FunFam" id="2.60.40.10:FF:000147">
    <property type="entry name" value="Myosin light chain kinase"/>
    <property type="match status" value="1"/>
</dbReference>
<keyword evidence="7" id="KW-0677">Repeat</keyword>
<dbReference type="FunFam" id="2.60.40.10:FF:001345">
    <property type="entry name" value="titin isoform X1"/>
    <property type="match status" value="1"/>
</dbReference>
<evidence type="ECO:0000313" key="20">
    <source>
        <dbReference type="Proteomes" id="UP001177744"/>
    </source>
</evidence>
<feature type="domain" description="Ig-like" evidence="17">
    <location>
        <begin position="1409"/>
        <end position="1499"/>
    </location>
</feature>
<dbReference type="CDD" id="cd00096">
    <property type="entry name" value="Ig"/>
    <property type="match status" value="1"/>
</dbReference>
<dbReference type="PROSITE" id="PS50853">
    <property type="entry name" value="FN3"/>
    <property type="match status" value="38"/>
</dbReference>
<feature type="compositionally biased region" description="Polar residues" evidence="15">
    <location>
        <begin position="4146"/>
        <end position="4158"/>
    </location>
</feature>
<feature type="domain" description="Fibronectin type-III" evidence="18">
    <location>
        <begin position="86"/>
        <end position="181"/>
    </location>
</feature>
<evidence type="ECO:0000256" key="6">
    <source>
        <dbReference type="ARBA" id="ARBA00022679"/>
    </source>
</evidence>
<dbReference type="PRINTS" id="PR00014">
    <property type="entry name" value="FNTYPEIII"/>
</dbReference>
<gene>
    <name evidence="19" type="ORF">QTO34_002886</name>
</gene>
<evidence type="ECO:0000256" key="4">
    <source>
        <dbReference type="ARBA" id="ARBA00022490"/>
    </source>
</evidence>
<feature type="domain" description="Ig-like" evidence="17">
    <location>
        <begin position="2073"/>
        <end position="2164"/>
    </location>
</feature>
<comment type="similarity">
    <text evidence="3">Belongs to the protein kinase superfamily. CAMK Ser/Thr protein kinase family.</text>
</comment>
<feature type="domain" description="Fibronectin type-III" evidence="18">
    <location>
        <begin position="773"/>
        <end position="868"/>
    </location>
</feature>
<feature type="domain" description="Ig-like" evidence="17">
    <location>
        <begin position="7039"/>
        <end position="7127"/>
    </location>
</feature>
<dbReference type="FunFam" id="2.60.40.10:FF:000073">
    <property type="entry name" value="titin isoform X1"/>
    <property type="match status" value="2"/>
</dbReference>
<dbReference type="GO" id="GO:0031674">
    <property type="term" value="C:I band"/>
    <property type="evidence" value="ECO:0007669"/>
    <property type="project" value="UniProtKB-ARBA"/>
</dbReference>
<evidence type="ECO:0000256" key="10">
    <source>
        <dbReference type="ARBA" id="ARBA00023157"/>
    </source>
</evidence>
<feature type="domain" description="Ig-like" evidence="17">
    <location>
        <begin position="2748"/>
        <end position="2841"/>
    </location>
</feature>
<dbReference type="FunFam" id="2.60.40.10:FF:001229">
    <property type="entry name" value="titin isoform X1"/>
    <property type="match status" value="1"/>
</dbReference>
<feature type="domain" description="Ig-like" evidence="17">
    <location>
        <begin position="2462"/>
        <end position="2547"/>
    </location>
</feature>
<feature type="domain" description="Fibronectin type-III" evidence="18">
    <location>
        <begin position="1598"/>
        <end position="1690"/>
    </location>
</feature>
<dbReference type="FunFam" id="2.60.40.10:FF:000867">
    <property type="entry name" value="Titin a"/>
    <property type="match status" value="1"/>
</dbReference>
<feature type="region of interest" description="Disordered" evidence="15">
    <location>
        <begin position="6306"/>
        <end position="6347"/>
    </location>
</feature>
<feature type="domain" description="Ig-like" evidence="17">
    <location>
        <begin position="3843"/>
        <end position="3934"/>
    </location>
</feature>
<evidence type="ECO:0000259" key="18">
    <source>
        <dbReference type="PROSITE" id="PS50853"/>
    </source>
</evidence>
<keyword evidence="4" id="KW-0963">Cytoplasm</keyword>
<feature type="domain" description="Fibronectin type-III" evidence="18">
    <location>
        <begin position="5229"/>
        <end position="5322"/>
    </location>
</feature>
<dbReference type="Gene3D" id="3.30.200.20">
    <property type="entry name" value="Phosphorylase Kinase, domain 1"/>
    <property type="match status" value="1"/>
</dbReference>
<organism evidence="19 20">
    <name type="scientific">Cnephaeus nilssonii</name>
    <name type="common">Northern bat</name>
    <name type="synonym">Eptesicus nilssonii</name>
    <dbReference type="NCBI Taxonomy" id="3371016"/>
    <lineage>
        <taxon>Eukaryota</taxon>
        <taxon>Metazoa</taxon>
        <taxon>Chordata</taxon>
        <taxon>Craniata</taxon>
        <taxon>Vertebrata</taxon>
        <taxon>Euteleostomi</taxon>
        <taxon>Mammalia</taxon>
        <taxon>Eutheria</taxon>
        <taxon>Laurasiatheria</taxon>
        <taxon>Chiroptera</taxon>
        <taxon>Yangochiroptera</taxon>
        <taxon>Vespertilionidae</taxon>
        <taxon>Cnephaeus</taxon>
    </lineage>
</organism>
<dbReference type="FunFam" id="2.60.40.10:FF:000345">
    <property type="entry name" value="Muscle M-line assembly protein unc-89"/>
    <property type="match status" value="1"/>
</dbReference>
<evidence type="ECO:0000256" key="15">
    <source>
        <dbReference type="SAM" id="MobiDB-lite"/>
    </source>
</evidence>
<dbReference type="GO" id="GO:0032991">
    <property type="term" value="C:protein-containing complex"/>
    <property type="evidence" value="ECO:0007669"/>
    <property type="project" value="UniProtKB-ARBA"/>
</dbReference>
<keyword evidence="20" id="KW-1185">Reference proteome</keyword>
<dbReference type="FunFam" id="1.10.510.10:FF:000329">
    <property type="entry name" value="Titin a"/>
    <property type="match status" value="1"/>
</dbReference>
<feature type="domain" description="Fibronectin type-III" evidence="18">
    <location>
        <begin position="1789"/>
        <end position="1886"/>
    </location>
</feature>
<dbReference type="FunFam" id="2.60.40.10:FF:000672">
    <property type="entry name" value="Titin a"/>
    <property type="match status" value="1"/>
</dbReference>
<dbReference type="CDD" id="cd20927">
    <property type="entry name" value="IgI_Titin_M1-like"/>
    <property type="match status" value="1"/>
</dbReference>
<dbReference type="FunFam" id="2.60.40.10:FF:000127">
    <property type="entry name" value="titin isoform X1"/>
    <property type="match status" value="2"/>
</dbReference>
<dbReference type="FunFam" id="2.60.40.10:FF:000003">
    <property type="entry name" value="Titin isoform E"/>
    <property type="match status" value="4"/>
</dbReference>
<feature type="domain" description="Fibronectin type-III" evidence="18">
    <location>
        <begin position="4336"/>
        <end position="4432"/>
    </location>
</feature>
<evidence type="ECO:0000256" key="12">
    <source>
        <dbReference type="ARBA" id="ARBA00023319"/>
    </source>
</evidence>
<dbReference type="FunFam" id="2.60.40.10:FF:000112">
    <property type="entry name" value="Titin a"/>
    <property type="match status" value="3"/>
</dbReference>
<feature type="domain" description="Fibronectin type-III" evidence="18">
    <location>
        <begin position="3250"/>
        <end position="3343"/>
    </location>
</feature>
<dbReference type="PROSITE" id="PS50835">
    <property type="entry name" value="IG_LIKE"/>
    <property type="match status" value="21"/>
</dbReference>
<dbReference type="GO" id="GO:0008092">
    <property type="term" value="F:cytoskeletal protein binding"/>
    <property type="evidence" value="ECO:0007669"/>
    <property type="project" value="UniProtKB-ARBA"/>
</dbReference>
<keyword evidence="12" id="KW-0393">Immunoglobulin domain</keyword>
<evidence type="ECO:0000256" key="14">
    <source>
        <dbReference type="ARBA" id="ARBA00075299"/>
    </source>
</evidence>
<dbReference type="InterPro" id="IPR003598">
    <property type="entry name" value="Ig_sub2"/>
</dbReference>
<dbReference type="CDD" id="cd05748">
    <property type="entry name" value="Ig_Titin_like"/>
    <property type="match status" value="9"/>
</dbReference>
<feature type="region of interest" description="Disordered" evidence="15">
    <location>
        <begin position="4136"/>
        <end position="4165"/>
    </location>
</feature>
<feature type="domain" description="Fibronectin type-III" evidence="18">
    <location>
        <begin position="3451"/>
        <end position="3547"/>
    </location>
</feature>
<feature type="domain" description="Fibronectin type-III" evidence="18">
    <location>
        <begin position="1309"/>
        <end position="1405"/>
    </location>
</feature>
<dbReference type="FunFam" id="2.60.40.10:FF:000031">
    <property type="entry name" value="Myosin-binding protein C, slow type"/>
    <property type="match status" value="3"/>
</dbReference>
<feature type="compositionally biased region" description="Basic residues" evidence="15">
    <location>
        <begin position="6335"/>
        <end position="6344"/>
    </location>
</feature>
<comment type="function">
    <text evidence="13">Key component in the assembly and functioning of vertebrate striated muscles. By providing connections at the level of individual microfilaments, it contributes to the fine balance of forces between the two halves of the sarcomere. The size and extensibility of the cross-links are the main determinants of sarcomere extensibility properties of muscle. In non-muscle cells, seems to play a role in chromosome condensation and chromosome segregation during mitosis. Might link the lamina network to chromatin or nuclear actin, or both during interphase.</text>
</comment>
<dbReference type="Pfam" id="PF00041">
    <property type="entry name" value="fn3"/>
    <property type="match status" value="37"/>
</dbReference>
<dbReference type="FunFam" id="2.60.40.10:FF:001190">
    <property type="entry name" value="Titin b"/>
    <property type="match status" value="1"/>
</dbReference>
<accession>A0AA40HSZ2</accession>
<feature type="domain" description="Fibronectin type-III" evidence="18">
    <location>
        <begin position="3647"/>
        <end position="3741"/>
    </location>
</feature>
<feature type="domain" description="Ig-like" evidence="17">
    <location>
        <begin position="4638"/>
        <end position="4726"/>
    </location>
</feature>
<feature type="domain" description="Fibronectin type-III" evidence="18">
    <location>
        <begin position="1508"/>
        <end position="1595"/>
    </location>
</feature>
<evidence type="ECO:0000256" key="7">
    <source>
        <dbReference type="ARBA" id="ARBA00022737"/>
    </source>
</evidence>
<feature type="compositionally biased region" description="Polar residues" evidence="15">
    <location>
        <begin position="6768"/>
        <end position="6785"/>
    </location>
</feature>
<keyword evidence="9" id="KW-0175">Coiled coil</keyword>
<feature type="domain" description="Ig-like" evidence="17">
    <location>
        <begin position="7569"/>
        <end position="7659"/>
    </location>
</feature>
<feature type="domain" description="Fibronectin type-III" evidence="18">
    <location>
        <begin position="2363"/>
        <end position="2458"/>
    </location>
</feature>
<feature type="domain" description="Ig-like" evidence="17">
    <location>
        <begin position="7374"/>
        <end position="7462"/>
    </location>
</feature>
<dbReference type="SMART" id="SM00060">
    <property type="entry name" value="FN3"/>
    <property type="match status" value="38"/>
</dbReference>
<dbReference type="GO" id="GO:0055008">
    <property type="term" value="P:cardiac muscle tissue morphogenesis"/>
    <property type="evidence" value="ECO:0007669"/>
    <property type="project" value="UniProtKB-ARBA"/>
</dbReference>
<dbReference type="SMART" id="SM00409">
    <property type="entry name" value="IG"/>
    <property type="match status" value="26"/>
</dbReference>
<evidence type="ECO:0000256" key="3">
    <source>
        <dbReference type="ARBA" id="ARBA00006692"/>
    </source>
</evidence>
<dbReference type="InterPro" id="IPR011009">
    <property type="entry name" value="Kinase-like_dom_sf"/>
</dbReference>
<feature type="domain" description="Fibronectin type-III" evidence="18">
    <location>
        <begin position="4538"/>
        <end position="4633"/>
    </location>
</feature>
<dbReference type="GO" id="GO:0008307">
    <property type="term" value="F:structural constituent of muscle"/>
    <property type="evidence" value="ECO:0007669"/>
    <property type="project" value="TreeGrafter"/>
</dbReference>
<evidence type="ECO:0000256" key="9">
    <source>
        <dbReference type="ARBA" id="ARBA00023054"/>
    </source>
</evidence>
<dbReference type="FunFam" id="2.60.40.10:FF:000002">
    <property type="entry name" value="Titin a"/>
    <property type="match status" value="8"/>
</dbReference>
<feature type="domain" description="Ig-like" evidence="17">
    <location>
        <begin position="5033"/>
        <end position="5123"/>
    </location>
</feature>
<feature type="domain" description="Fibronectin type-III" evidence="18">
    <location>
        <begin position="4831"/>
        <end position="4926"/>
    </location>
</feature>
<dbReference type="InterPro" id="IPR007110">
    <property type="entry name" value="Ig-like_dom"/>
</dbReference>
<feature type="domain" description="Fibronectin type-III" evidence="18">
    <location>
        <begin position="1108"/>
        <end position="1202"/>
    </location>
</feature>
<dbReference type="GO" id="GO:0055003">
    <property type="term" value="P:cardiac myofibril assembly"/>
    <property type="evidence" value="ECO:0007669"/>
    <property type="project" value="UniProtKB-ARBA"/>
</dbReference>
<comment type="caution">
    <text evidence="19">The sequence shown here is derived from an EMBL/GenBank/DDBJ whole genome shotgun (WGS) entry which is preliminary data.</text>
</comment>
<keyword evidence="5" id="KW-0597">Phosphoprotein</keyword>
<reference evidence="19" key="1">
    <citation type="submission" date="2023-06" db="EMBL/GenBank/DDBJ databases">
        <title>Reference genome for the Northern bat (Eptesicus nilssonii), a most northern bat species.</title>
        <authorList>
            <person name="Laine V.N."/>
            <person name="Pulliainen A.T."/>
            <person name="Lilley T.M."/>
        </authorList>
    </citation>
    <scope>NUCLEOTIDE SEQUENCE</scope>
    <source>
        <strain evidence="19">BLF_Eptnil</strain>
        <tissue evidence="19">Kidney</tissue>
    </source>
</reference>
<feature type="domain" description="Ig-like" evidence="17">
    <location>
        <begin position="3151"/>
        <end position="3239"/>
    </location>
</feature>
<evidence type="ECO:0000256" key="13">
    <source>
        <dbReference type="ARBA" id="ARBA00054857"/>
    </source>
</evidence>
<feature type="domain" description="Fibronectin type-III" evidence="18">
    <location>
        <begin position="3048"/>
        <end position="3147"/>
    </location>
</feature>
<dbReference type="FunFam" id="2.60.40.10:FF:000673">
    <property type="entry name" value="Titin a"/>
    <property type="match status" value="1"/>
</dbReference>
<feature type="region of interest" description="Disordered" evidence="15">
    <location>
        <begin position="265"/>
        <end position="284"/>
    </location>
</feature>
<feature type="domain" description="Fibronectin type-III" evidence="18">
    <location>
        <begin position="1208"/>
        <end position="1303"/>
    </location>
</feature>
<dbReference type="GO" id="GO:0004672">
    <property type="term" value="F:protein kinase activity"/>
    <property type="evidence" value="ECO:0007669"/>
    <property type="project" value="InterPro"/>
</dbReference>
<evidence type="ECO:0000256" key="5">
    <source>
        <dbReference type="ARBA" id="ARBA00022553"/>
    </source>
</evidence>
<evidence type="ECO:0000256" key="11">
    <source>
        <dbReference type="ARBA" id="ARBA00023242"/>
    </source>
</evidence>
<dbReference type="PANTHER" id="PTHR14340:SF13">
    <property type="entry name" value="TITIN"/>
    <property type="match status" value="1"/>
</dbReference>
<dbReference type="Gene3D" id="1.10.510.10">
    <property type="entry name" value="Transferase(Phosphotransferase) domain 1"/>
    <property type="match status" value="1"/>
</dbReference>
<feature type="compositionally biased region" description="Polar residues" evidence="15">
    <location>
        <begin position="6924"/>
        <end position="7008"/>
    </location>
</feature>
<keyword evidence="10" id="KW-1015">Disulfide bond</keyword>
<dbReference type="SUPFAM" id="SSF49265">
    <property type="entry name" value="Fibronectin type III"/>
    <property type="match status" value="23"/>
</dbReference>
<feature type="domain" description="Ig-like" evidence="17">
    <location>
        <begin position="5795"/>
        <end position="5888"/>
    </location>
</feature>
<feature type="domain" description="Fibronectin type-III" evidence="18">
    <location>
        <begin position="2172"/>
        <end position="2259"/>
    </location>
</feature>
<proteinExistence type="inferred from homology"/>
<dbReference type="FunFam" id="2.60.40.10:FF:001544">
    <property type="entry name" value="titin isoform X1"/>
    <property type="match status" value="1"/>
</dbReference>
<dbReference type="GO" id="GO:0006936">
    <property type="term" value="P:muscle contraction"/>
    <property type="evidence" value="ECO:0007669"/>
    <property type="project" value="UniProtKB-ARBA"/>
</dbReference>
<dbReference type="GO" id="GO:0005634">
    <property type="term" value="C:nucleus"/>
    <property type="evidence" value="ECO:0007669"/>
    <property type="project" value="UniProtKB-SubCell"/>
</dbReference>